<dbReference type="SUPFAM" id="SSF158573">
    <property type="entry name" value="GINS helical bundle-like"/>
    <property type="match status" value="1"/>
</dbReference>
<dbReference type="InterPro" id="IPR005339">
    <property type="entry name" value="GINS_Psf1"/>
</dbReference>
<reference evidence="1 2" key="1">
    <citation type="journal article" date="2018" name="Proc. Natl. Acad. Sci. U.S.A.">
        <title>Draft genome sequence of Camellia sinensis var. sinensis provides insights into the evolution of the tea genome and tea quality.</title>
        <authorList>
            <person name="Wei C."/>
            <person name="Yang H."/>
            <person name="Wang S."/>
            <person name="Zhao J."/>
            <person name="Liu C."/>
            <person name="Gao L."/>
            <person name="Xia E."/>
            <person name="Lu Y."/>
            <person name="Tai Y."/>
            <person name="She G."/>
            <person name="Sun J."/>
            <person name="Cao H."/>
            <person name="Tong W."/>
            <person name="Gao Q."/>
            <person name="Li Y."/>
            <person name="Deng W."/>
            <person name="Jiang X."/>
            <person name="Wang W."/>
            <person name="Chen Q."/>
            <person name="Zhang S."/>
            <person name="Li H."/>
            <person name="Wu J."/>
            <person name="Wang P."/>
            <person name="Li P."/>
            <person name="Shi C."/>
            <person name="Zheng F."/>
            <person name="Jian J."/>
            <person name="Huang B."/>
            <person name="Shan D."/>
            <person name="Shi M."/>
            <person name="Fang C."/>
            <person name="Yue Y."/>
            <person name="Li F."/>
            <person name="Li D."/>
            <person name="Wei S."/>
            <person name="Han B."/>
            <person name="Jiang C."/>
            <person name="Yin Y."/>
            <person name="Xia T."/>
            <person name="Zhang Z."/>
            <person name="Bennetzen J.L."/>
            <person name="Zhao S."/>
            <person name="Wan X."/>
        </authorList>
    </citation>
    <scope>NUCLEOTIDE SEQUENCE [LARGE SCALE GENOMIC DNA]</scope>
    <source>
        <strain evidence="2">cv. Shuchazao</strain>
        <tissue evidence="1">Leaf</tissue>
    </source>
</reference>
<dbReference type="GO" id="GO:1902983">
    <property type="term" value="P:DNA strand elongation involved in mitotic DNA replication"/>
    <property type="evidence" value="ECO:0007669"/>
    <property type="project" value="TreeGrafter"/>
</dbReference>
<name>A0A4S4DSM4_CAMSN</name>
<dbReference type="Proteomes" id="UP000306102">
    <property type="component" value="Unassembled WGS sequence"/>
</dbReference>
<dbReference type="Gene3D" id="1.20.58.1030">
    <property type="match status" value="2"/>
</dbReference>
<evidence type="ECO:0000313" key="2">
    <source>
        <dbReference type="Proteomes" id="UP000306102"/>
    </source>
</evidence>
<gene>
    <name evidence="1" type="ORF">TEA_019805</name>
</gene>
<dbReference type="PANTHER" id="PTHR12914:SF2">
    <property type="entry name" value="DNA REPLICATION COMPLEX GINS PROTEIN PSF1"/>
    <property type="match status" value="1"/>
</dbReference>
<dbReference type="InterPro" id="IPR036224">
    <property type="entry name" value="GINS_bundle-like_dom_sf"/>
</dbReference>
<dbReference type="PANTHER" id="PTHR12914">
    <property type="entry name" value="PARTNER OF SLD5"/>
    <property type="match status" value="1"/>
</dbReference>
<organism evidence="1 2">
    <name type="scientific">Camellia sinensis var. sinensis</name>
    <name type="common">China tea</name>
    <dbReference type="NCBI Taxonomy" id="542762"/>
    <lineage>
        <taxon>Eukaryota</taxon>
        <taxon>Viridiplantae</taxon>
        <taxon>Streptophyta</taxon>
        <taxon>Embryophyta</taxon>
        <taxon>Tracheophyta</taxon>
        <taxon>Spermatophyta</taxon>
        <taxon>Magnoliopsida</taxon>
        <taxon>eudicotyledons</taxon>
        <taxon>Gunneridae</taxon>
        <taxon>Pentapetalae</taxon>
        <taxon>asterids</taxon>
        <taxon>Ericales</taxon>
        <taxon>Theaceae</taxon>
        <taxon>Camellia</taxon>
    </lineage>
</organism>
<dbReference type="AlphaFoldDB" id="A0A4S4DSM4"/>
<dbReference type="CDD" id="cd11710">
    <property type="entry name" value="GINS_A_psf1"/>
    <property type="match status" value="1"/>
</dbReference>
<dbReference type="GO" id="GO:0000811">
    <property type="term" value="C:GINS complex"/>
    <property type="evidence" value="ECO:0007669"/>
    <property type="project" value="InterPro"/>
</dbReference>
<evidence type="ECO:0000313" key="1">
    <source>
        <dbReference type="EMBL" id="THG06220.1"/>
    </source>
</evidence>
<dbReference type="STRING" id="542762.A0A4S4DSM4"/>
<protein>
    <submittedName>
        <fullName evidence="1">Uncharacterized protein</fullName>
    </submittedName>
</protein>
<proteinExistence type="predicted"/>
<comment type="caution">
    <text evidence="1">The sequence shown here is derived from an EMBL/GenBank/DDBJ whole genome shotgun (WGS) entry which is preliminary data.</text>
</comment>
<keyword evidence="2" id="KW-1185">Reference proteome</keyword>
<sequence>MYAKKACELVKEFSSSEPGQLAPFNTNLFSQVIEESNFHFHQLQSLLRHNRAEVIRSLGWMIEPPLPEEIQEKLSSSEKEYSKNHSATIKSYQSEMDLDLAVGCAFKNLDNLLIEAGVSRGFAPVAHPAGYDMSQSNLCCRGNKSRSLGRPSLMFMIAKKPVVSGTIDCWLVIHGHCDLQT</sequence>
<dbReference type="EMBL" id="SDRB02010479">
    <property type="protein sequence ID" value="THG06220.1"/>
    <property type="molecule type" value="Genomic_DNA"/>
</dbReference>
<accession>A0A4S4DSM4</accession>